<sequence>MLESLLWGGIAASSLLVGALLAAVRSWSERAVGLVLAFGAGALIASVAFELAEAGLAEGGPLPVGLGLAAGAVAYVAADRAVERWSGRRGGGAGGVPLAVGALLDGVPEQAVLGIGIGAGDTVSLALLVSIFVSNLPESIGSSSDMLRAGRSRRFVVLLWSGVALVSVAAAATGTALADAASGPAVGFVDGIAAGALLVMLIDAMIPEAQSKAKDLAGLATVVGFAVAAGLSLLGEG</sequence>
<keyword evidence="1" id="KW-0812">Transmembrane</keyword>
<evidence type="ECO:0000313" key="3">
    <source>
        <dbReference type="Proteomes" id="UP000199649"/>
    </source>
</evidence>
<feature type="transmembrane region" description="Helical" evidence="1">
    <location>
        <begin position="31"/>
        <end position="49"/>
    </location>
</feature>
<feature type="transmembrane region" description="Helical" evidence="1">
    <location>
        <begin position="155"/>
        <end position="178"/>
    </location>
</feature>
<reference evidence="3" key="1">
    <citation type="submission" date="2016-10" db="EMBL/GenBank/DDBJ databases">
        <authorList>
            <person name="Varghese N."/>
            <person name="Submissions S."/>
        </authorList>
    </citation>
    <scope>NUCLEOTIDE SEQUENCE [LARGE SCALE GENOMIC DNA]</scope>
    <source>
        <strain evidence="3">DSM 22965</strain>
    </source>
</reference>
<accession>A0A1H1KTC8</accession>
<feature type="transmembrane region" description="Helical" evidence="1">
    <location>
        <begin position="61"/>
        <end position="78"/>
    </location>
</feature>
<dbReference type="OrthoDB" id="1145132at2"/>
<keyword evidence="1" id="KW-0472">Membrane</keyword>
<dbReference type="AlphaFoldDB" id="A0A1H1KTC8"/>
<organism evidence="2 3">
    <name type="scientific">Agrococcus carbonis</name>
    <dbReference type="NCBI Taxonomy" id="684552"/>
    <lineage>
        <taxon>Bacteria</taxon>
        <taxon>Bacillati</taxon>
        <taxon>Actinomycetota</taxon>
        <taxon>Actinomycetes</taxon>
        <taxon>Micrococcales</taxon>
        <taxon>Microbacteriaceae</taxon>
        <taxon>Agrococcus</taxon>
    </lineage>
</organism>
<dbReference type="STRING" id="684552.SAMN04489719_0048"/>
<proteinExistence type="predicted"/>
<keyword evidence="1" id="KW-1133">Transmembrane helix</keyword>
<feature type="transmembrane region" description="Helical" evidence="1">
    <location>
        <begin position="90"/>
        <end position="107"/>
    </location>
</feature>
<keyword evidence="3" id="KW-1185">Reference proteome</keyword>
<name>A0A1H1KTC8_9MICO</name>
<gene>
    <name evidence="2" type="ORF">SAMN04489719_0048</name>
</gene>
<protein>
    <submittedName>
        <fullName evidence="2">Zinc transporter, ZIP family</fullName>
    </submittedName>
</protein>
<dbReference type="Proteomes" id="UP000199649">
    <property type="component" value="Chromosome I"/>
</dbReference>
<feature type="transmembrane region" description="Helical" evidence="1">
    <location>
        <begin position="184"/>
        <end position="204"/>
    </location>
</feature>
<feature type="transmembrane region" description="Helical" evidence="1">
    <location>
        <begin position="113"/>
        <end position="134"/>
    </location>
</feature>
<feature type="transmembrane region" description="Helical" evidence="1">
    <location>
        <begin position="6"/>
        <end position="24"/>
    </location>
</feature>
<evidence type="ECO:0000256" key="1">
    <source>
        <dbReference type="SAM" id="Phobius"/>
    </source>
</evidence>
<evidence type="ECO:0000313" key="2">
    <source>
        <dbReference type="EMBL" id="SDR65282.1"/>
    </source>
</evidence>
<feature type="transmembrane region" description="Helical" evidence="1">
    <location>
        <begin position="216"/>
        <end position="235"/>
    </location>
</feature>
<dbReference type="EMBL" id="LT629734">
    <property type="protein sequence ID" value="SDR65282.1"/>
    <property type="molecule type" value="Genomic_DNA"/>
</dbReference>
<dbReference type="RefSeq" id="WP_092664577.1">
    <property type="nucleotide sequence ID" value="NZ_LT629734.1"/>
</dbReference>